<protein>
    <submittedName>
        <fullName evidence="1">Uncharacterized protein</fullName>
    </submittedName>
</protein>
<dbReference type="AlphaFoldDB" id="A0A381TFD5"/>
<accession>A0A381TFD5</accession>
<proteinExistence type="predicted"/>
<name>A0A381TFD5_9ZZZZ</name>
<organism evidence="1">
    <name type="scientific">marine metagenome</name>
    <dbReference type="NCBI Taxonomy" id="408172"/>
    <lineage>
        <taxon>unclassified sequences</taxon>
        <taxon>metagenomes</taxon>
        <taxon>ecological metagenomes</taxon>
    </lineage>
</organism>
<gene>
    <name evidence="1" type="ORF">METZ01_LOCUS67323</name>
</gene>
<evidence type="ECO:0000313" key="1">
    <source>
        <dbReference type="EMBL" id="SVA14469.1"/>
    </source>
</evidence>
<reference evidence="1" key="1">
    <citation type="submission" date="2018-05" db="EMBL/GenBank/DDBJ databases">
        <authorList>
            <person name="Lanie J.A."/>
            <person name="Ng W.-L."/>
            <person name="Kazmierczak K.M."/>
            <person name="Andrzejewski T.M."/>
            <person name="Davidsen T.M."/>
            <person name="Wayne K.J."/>
            <person name="Tettelin H."/>
            <person name="Glass J.I."/>
            <person name="Rusch D."/>
            <person name="Podicherti R."/>
            <person name="Tsui H.-C.T."/>
            <person name="Winkler M.E."/>
        </authorList>
    </citation>
    <scope>NUCLEOTIDE SEQUENCE</scope>
</reference>
<dbReference type="EMBL" id="UINC01004456">
    <property type="protein sequence ID" value="SVA14469.1"/>
    <property type="molecule type" value="Genomic_DNA"/>
</dbReference>
<sequence length="60" mass="7059">MPRGRLESRRYLVRVTTDEIDVRLTNPIFPIERIVSKLKEGIILSRLAEEQRAKLFTNYG</sequence>